<gene>
    <name evidence="7" type="ORF">GCM10022286_14240</name>
</gene>
<dbReference type="Proteomes" id="UP001415169">
    <property type="component" value="Unassembled WGS sequence"/>
</dbReference>
<dbReference type="Gene3D" id="3.50.50.60">
    <property type="entry name" value="FAD/NAD(P)-binding domain"/>
    <property type="match status" value="2"/>
</dbReference>
<keyword evidence="3" id="KW-0274">FAD</keyword>
<reference evidence="7" key="1">
    <citation type="journal article" date="2014" name="Int. J. Syst. Evol. Microbiol.">
        <title>Complete genome of a new Firmicutes species belonging to the dominant human colonic microbiota ('Ruminococcus bicirculans') reveals two chromosomes and a selective capacity to utilize plant glucans.</title>
        <authorList>
            <consortium name="NISC Comparative Sequencing Program"/>
            <person name="Wegmann U."/>
            <person name="Louis P."/>
            <person name="Goesmann A."/>
            <person name="Henrissat B."/>
            <person name="Duncan S.H."/>
            <person name="Flint H.J."/>
        </authorList>
    </citation>
    <scope>NUCLEOTIDE SEQUENCE</scope>
    <source>
        <strain evidence="7">JCM 17590</strain>
    </source>
</reference>
<sequence length="414" mass="44188">MTTRRFVIIGGGLAAATAAETLRDEGYDGDVMMIGSERHVPYLRPPLSKEYLSDPAKEPAETYVHPWDWYHEHDVHVLTGTLAVELDLVDNRVILDESSSVDFDKALVATGAKPRTLRMPGAEASGVFYLRTLDDSEELRDALREGGRKVVVLGTGWIGMETAAVARGYGNGVTVVGRGAVPLSSGVGPELGAIYAAIHRDHGVQFRLQREVRAIQASDGPGGPVVTGVETDNDGEVIPADIVIVGLGAVPNVEIAEDAGLEVKDGVLASAALVSSNALVYAAGDVVNPINPALGRRFRSEHWANAIGSGRAAARSMLGQDVSYDDVPYFYSDQYDVGMEYAGYVPLAADTQPVFRGDVDGREFVAFWVAGGRVVAGMNVNVWDVSDDIQTLIRSGRTVDLAKLTDPDVPILEA</sequence>
<dbReference type="InterPro" id="IPR023753">
    <property type="entry name" value="FAD/NAD-binding_dom"/>
</dbReference>
<evidence type="ECO:0000313" key="7">
    <source>
        <dbReference type="EMBL" id="GAA4159579.1"/>
    </source>
</evidence>
<evidence type="ECO:0000256" key="1">
    <source>
        <dbReference type="ARBA" id="ARBA00001974"/>
    </source>
</evidence>
<keyword evidence="8" id="KW-1185">Reference proteome</keyword>
<protein>
    <submittedName>
        <fullName evidence="7">FAD-dependent oxidoreductase</fullName>
    </submittedName>
</protein>
<organism evidence="7 8">
    <name type="scientific">Gryllotalpicola daejeonensis</name>
    <dbReference type="NCBI Taxonomy" id="993087"/>
    <lineage>
        <taxon>Bacteria</taxon>
        <taxon>Bacillati</taxon>
        <taxon>Actinomycetota</taxon>
        <taxon>Actinomycetes</taxon>
        <taxon>Micrococcales</taxon>
        <taxon>Microbacteriaceae</taxon>
        <taxon>Gryllotalpicola</taxon>
    </lineage>
</organism>
<evidence type="ECO:0000256" key="4">
    <source>
        <dbReference type="ARBA" id="ARBA00023002"/>
    </source>
</evidence>
<dbReference type="PANTHER" id="PTHR43557:SF2">
    <property type="entry name" value="RIESKE DOMAIN-CONTAINING PROTEIN-RELATED"/>
    <property type="match status" value="1"/>
</dbReference>
<dbReference type="InterPro" id="IPR036188">
    <property type="entry name" value="FAD/NAD-bd_sf"/>
</dbReference>
<dbReference type="SUPFAM" id="SSF51905">
    <property type="entry name" value="FAD/NAD(P)-binding domain"/>
    <property type="match status" value="2"/>
</dbReference>
<evidence type="ECO:0000259" key="6">
    <source>
        <dbReference type="Pfam" id="PF14759"/>
    </source>
</evidence>
<comment type="caution">
    <text evidence="7">The sequence shown here is derived from an EMBL/GenBank/DDBJ whole genome shotgun (WGS) entry which is preliminary data.</text>
</comment>
<reference evidence="7" key="2">
    <citation type="submission" date="2023-12" db="EMBL/GenBank/DDBJ databases">
        <authorList>
            <person name="Sun Q."/>
            <person name="Inoue M."/>
        </authorList>
    </citation>
    <scope>NUCLEOTIDE SEQUENCE</scope>
    <source>
        <strain evidence="7">JCM 17590</strain>
    </source>
</reference>
<comment type="cofactor">
    <cofactor evidence="1">
        <name>FAD</name>
        <dbReference type="ChEBI" id="CHEBI:57692"/>
    </cofactor>
</comment>
<dbReference type="Gene3D" id="3.30.390.30">
    <property type="match status" value="1"/>
</dbReference>
<dbReference type="PRINTS" id="PR00368">
    <property type="entry name" value="FADPNR"/>
</dbReference>
<dbReference type="EMBL" id="BAABBV010000001">
    <property type="protein sequence ID" value="GAA4159579.1"/>
    <property type="molecule type" value="Genomic_DNA"/>
</dbReference>
<keyword evidence="2" id="KW-0285">Flavoprotein</keyword>
<evidence type="ECO:0000256" key="2">
    <source>
        <dbReference type="ARBA" id="ARBA00022630"/>
    </source>
</evidence>
<dbReference type="PANTHER" id="PTHR43557">
    <property type="entry name" value="APOPTOSIS-INDUCING FACTOR 1"/>
    <property type="match status" value="1"/>
</dbReference>
<name>A0ABP7ZJ41_9MICO</name>
<dbReference type="Pfam" id="PF14759">
    <property type="entry name" value="Reductase_C"/>
    <property type="match status" value="1"/>
</dbReference>
<keyword evidence="4" id="KW-0560">Oxidoreductase</keyword>
<dbReference type="PRINTS" id="PR00411">
    <property type="entry name" value="PNDRDTASEI"/>
</dbReference>
<evidence type="ECO:0000256" key="3">
    <source>
        <dbReference type="ARBA" id="ARBA00022827"/>
    </source>
</evidence>
<dbReference type="RefSeq" id="WP_344791059.1">
    <property type="nucleotide sequence ID" value="NZ_BAABBV010000001.1"/>
</dbReference>
<feature type="domain" description="FAD/NAD(P)-binding" evidence="5">
    <location>
        <begin position="5"/>
        <end position="310"/>
    </location>
</feature>
<dbReference type="InterPro" id="IPR016156">
    <property type="entry name" value="FAD/NAD-linked_Rdtase_dimer_sf"/>
</dbReference>
<accession>A0ABP7ZJ41</accession>
<dbReference type="InterPro" id="IPR028202">
    <property type="entry name" value="Reductase_C"/>
</dbReference>
<dbReference type="InterPro" id="IPR050446">
    <property type="entry name" value="FAD-oxidoreductase/Apoptosis"/>
</dbReference>
<proteinExistence type="predicted"/>
<evidence type="ECO:0000313" key="8">
    <source>
        <dbReference type="Proteomes" id="UP001415169"/>
    </source>
</evidence>
<dbReference type="SUPFAM" id="SSF55424">
    <property type="entry name" value="FAD/NAD-linked reductases, dimerisation (C-terminal) domain"/>
    <property type="match status" value="1"/>
</dbReference>
<evidence type="ECO:0000259" key="5">
    <source>
        <dbReference type="Pfam" id="PF07992"/>
    </source>
</evidence>
<feature type="domain" description="Reductase C-terminal" evidence="6">
    <location>
        <begin position="329"/>
        <end position="411"/>
    </location>
</feature>
<dbReference type="Pfam" id="PF07992">
    <property type="entry name" value="Pyr_redox_2"/>
    <property type="match status" value="1"/>
</dbReference>